<gene>
    <name evidence="4" type="ORF">D7B24_002496</name>
</gene>
<dbReference type="Proteomes" id="UP000267145">
    <property type="component" value="Unassembled WGS sequence"/>
</dbReference>
<sequence>MQETVTSMSTSFSSKTVIVTGGAGGLGFAIVQAFLAAGANVVATDIQDTLLDALPAAVEAEHKERLLPYKCDSSDDAGVQKLVSDTVARFGRLDILVNNAGILDKLLPLAECTRHVWDSNLLVNLTGPFVTSQNAVRQYLSQELVNGHRGTILNVISTAGNHGGRAGVAYTASKHGLVGLTKSTAAFYGPKGIRSVGIMPGAMPTNISGGSHDFSQLHPEGKALSGATCQTWQGEPGKGGWNLGISPLEQVAKTVLVLCSDGMNTINGALVPTDMGWAAV</sequence>
<dbReference type="InterPro" id="IPR036291">
    <property type="entry name" value="NAD(P)-bd_dom_sf"/>
</dbReference>
<evidence type="ECO:0000313" key="4">
    <source>
        <dbReference type="EMBL" id="RNJ59490.1"/>
    </source>
</evidence>
<dbReference type="GO" id="GO:0048038">
    <property type="term" value="F:quinone binding"/>
    <property type="evidence" value="ECO:0007669"/>
    <property type="project" value="TreeGrafter"/>
</dbReference>
<organism evidence="4 5">
    <name type="scientific">Verticillium nonalfalfae</name>
    <dbReference type="NCBI Taxonomy" id="1051616"/>
    <lineage>
        <taxon>Eukaryota</taxon>
        <taxon>Fungi</taxon>
        <taxon>Dikarya</taxon>
        <taxon>Ascomycota</taxon>
        <taxon>Pezizomycotina</taxon>
        <taxon>Sordariomycetes</taxon>
        <taxon>Hypocreomycetidae</taxon>
        <taxon>Glomerellales</taxon>
        <taxon>Plectosphaerellaceae</taxon>
        <taxon>Verticillium</taxon>
    </lineage>
</organism>
<name>A0A3M9YKE2_9PEZI</name>
<keyword evidence="2" id="KW-0521">NADP</keyword>
<dbReference type="GeneID" id="39606185"/>
<dbReference type="PRINTS" id="PR00080">
    <property type="entry name" value="SDRFAMILY"/>
</dbReference>
<protein>
    <submittedName>
        <fullName evidence="4">Uncharacterized protein</fullName>
    </submittedName>
</protein>
<comment type="similarity">
    <text evidence="1 3">Belongs to the short-chain dehydrogenases/reductases (SDR) family.</text>
</comment>
<dbReference type="PROSITE" id="PS00061">
    <property type="entry name" value="ADH_SHORT"/>
    <property type="match status" value="1"/>
</dbReference>
<dbReference type="SUPFAM" id="SSF51735">
    <property type="entry name" value="NAD(P)-binding Rossmann-fold domains"/>
    <property type="match status" value="1"/>
</dbReference>
<dbReference type="AlphaFoldDB" id="A0A3M9YKE2"/>
<dbReference type="InterPro" id="IPR020904">
    <property type="entry name" value="Sc_DH/Rdtase_CS"/>
</dbReference>
<evidence type="ECO:0000256" key="1">
    <source>
        <dbReference type="ARBA" id="ARBA00006484"/>
    </source>
</evidence>
<evidence type="ECO:0000313" key="5">
    <source>
        <dbReference type="Proteomes" id="UP000267145"/>
    </source>
</evidence>
<dbReference type="EMBL" id="RBVV01000016">
    <property type="protein sequence ID" value="RNJ59490.1"/>
    <property type="molecule type" value="Genomic_DNA"/>
</dbReference>
<dbReference type="Pfam" id="PF00106">
    <property type="entry name" value="adh_short"/>
    <property type="match status" value="1"/>
</dbReference>
<evidence type="ECO:0000256" key="3">
    <source>
        <dbReference type="RuleBase" id="RU000363"/>
    </source>
</evidence>
<dbReference type="Gene3D" id="3.40.50.720">
    <property type="entry name" value="NAD(P)-binding Rossmann-like Domain"/>
    <property type="match status" value="1"/>
</dbReference>
<evidence type="ECO:0000256" key="2">
    <source>
        <dbReference type="ARBA" id="ARBA00022857"/>
    </source>
</evidence>
<dbReference type="STRING" id="1051616.A0A3M9YKE2"/>
<comment type="caution">
    <text evidence="4">The sequence shown here is derived from an EMBL/GenBank/DDBJ whole genome shotgun (WGS) entry which is preliminary data.</text>
</comment>
<dbReference type="CDD" id="cd05233">
    <property type="entry name" value="SDR_c"/>
    <property type="match status" value="1"/>
</dbReference>
<keyword evidence="5" id="KW-1185">Reference proteome</keyword>
<dbReference type="GO" id="GO:0006633">
    <property type="term" value="P:fatty acid biosynthetic process"/>
    <property type="evidence" value="ECO:0007669"/>
    <property type="project" value="TreeGrafter"/>
</dbReference>
<reference evidence="4 5" key="1">
    <citation type="submission" date="2018-10" db="EMBL/GenBank/DDBJ databases">
        <title>Genome sequence of Verticillium nonalfalfae VnAa140.</title>
        <authorList>
            <person name="Stajich J.E."/>
            <person name="Kasson M.T."/>
        </authorList>
    </citation>
    <scope>NUCLEOTIDE SEQUENCE [LARGE SCALE GENOMIC DNA]</scope>
    <source>
        <strain evidence="4 5">VnAa140</strain>
    </source>
</reference>
<dbReference type="FunFam" id="3.40.50.720:FF:000084">
    <property type="entry name" value="Short-chain dehydrogenase reductase"/>
    <property type="match status" value="1"/>
</dbReference>
<dbReference type="GO" id="GO:0016616">
    <property type="term" value="F:oxidoreductase activity, acting on the CH-OH group of donors, NAD or NADP as acceptor"/>
    <property type="evidence" value="ECO:0007669"/>
    <property type="project" value="TreeGrafter"/>
</dbReference>
<dbReference type="PRINTS" id="PR00081">
    <property type="entry name" value="GDHRDH"/>
</dbReference>
<accession>A0A3M9YKE2</accession>
<proteinExistence type="inferred from homology"/>
<dbReference type="PANTHER" id="PTHR42760">
    <property type="entry name" value="SHORT-CHAIN DEHYDROGENASES/REDUCTASES FAMILY MEMBER"/>
    <property type="match status" value="1"/>
</dbReference>
<dbReference type="RefSeq" id="XP_028497648.1">
    <property type="nucleotide sequence ID" value="XM_028636702.1"/>
</dbReference>
<dbReference type="PANTHER" id="PTHR42760:SF127">
    <property type="entry name" value="3-KETOACYL-ACYL CARRIER PROTEIN REDUCTASE-RELATED"/>
    <property type="match status" value="1"/>
</dbReference>
<dbReference type="InterPro" id="IPR002347">
    <property type="entry name" value="SDR_fam"/>
</dbReference>